<keyword evidence="10" id="KW-0029">Amino-acid transport</keyword>
<dbReference type="SUPFAM" id="SSF161098">
    <property type="entry name" value="MetI-like"/>
    <property type="match status" value="1"/>
</dbReference>
<dbReference type="InterPro" id="IPR001638">
    <property type="entry name" value="Solute-binding_3/MltF_N"/>
</dbReference>
<evidence type="ECO:0000256" key="13">
    <source>
        <dbReference type="RuleBase" id="RU363032"/>
    </source>
</evidence>
<organism evidence="16 17">
    <name type="scientific">Gilliamella apis</name>
    <dbReference type="NCBI Taxonomy" id="1970738"/>
    <lineage>
        <taxon>Bacteria</taxon>
        <taxon>Pseudomonadati</taxon>
        <taxon>Pseudomonadota</taxon>
        <taxon>Gammaproteobacteria</taxon>
        <taxon>Orbales</taxon>
        <taxon>Orbaceae</taxon>
        <taxon>Gilliamella</taxon>
    </lineage>
</organism>
<dbReference type="Pfam" id="PF00528">
    <property type="entry name" value="BPD_transp_1"/>
    <property type="match status" value="1"/>
</dbReference>
<dbReference type="CDD" id="cd06261">
    <property type="entry name" value="TM_PBP2"/>
    <property type="match status" value="1"/>
</dbReference>
<evidence type="ECO:0000256" key="1">
    <source>
        <dbReference type="ARBA" id="ARBA00004417"/>
    </source>
</evidence>
<evidence type="ECO:0000313" key="17">
    <source>
        <dbReference type="Proteomes" id="UP000247673"/>
    </source>
</evidence>
<dbReference type="AlphaFoldDB" id="A0A2V4DWH2"/>
<dbReference type="GO" id="GO:0016887">
    <property type="term" value="F:ATP hydrolysis activity"/>
    <property type="evidence" value="ECO:0007669"/>
    <property type="project" value="InterPro"/>
</dbReference>
<feature type="transmembrane region" description="Helical" evidence="13">
    <location>
        <begin position="351"/>
        <end position="372"/>
    </location>
</feature>
<dbReference type="Proteomes" id="UP000247673">
    <property type="component" value="Unassembled WGS sequence"/>
</dbReference>
<keyword evidence="17" id="KW-1185">Reference proteome</keyword>
<evidence type="ECO:0000256" key="9">
    <source>
        <dbReference type="ARBA" id="ARBA00022840"/>
    </source>
</evidence>
<name>A0A2V4DWH2_9GAMM</name>
<dbReference type="PANTHER" id="PTHR43166">
    <property type="entry name" value="AMINO ACID IMPORT ATP-BINDING PROTEIN"/>
    <property type="match status" value="1"/>
</dbReference>
<keyword evidence="11 13" id="KW-1133">Transmembrane helix</keyword>
<dbReference type="GO" id="GO:0005524">
    <property type="term" value="F:ATP binding"/>
    <property type="evidence" value="ECO:0007669"/>
    <property type="project" value="UniProtKB-KW"/>
</dbReference>
<dbReference type="SUPFAM" id="SSF53850">
    <property type="entry name" value="Periplasmic binding protein-like II"/>
    <property type="match status" value="1"/>
</dbReference>
<evidence type="ECO:0000256" key="6">
    <source>
        <dbReference type="ARBA" id="ARBA00022475"/>
    </source>
</evidence>
<dbReference type="GO" id="GO:0043190">
    <property type="term" value="C:ATP-binding cassette (ABC) transporter complex"/>
    <property type="evidence" value="ECO:0007669"/>
    <property type="project" value="InterPro"/>
</dbReference>
<dbReference type="InterPro" id="IPR027417">
    <property type="entry name" value="P-loop_NTPase"/>
</dbReference>
<dbReference type="Pfam" id="PF00497">
    <property type="entry name" value="SBP_bac_3"/>
    <property type="match status" value="1"/>
</dbReference>
<comment type="caution">
    <text evidence="16">The sequence shown here is derived from an EMBL/GenBank/DDBJ whole genome shotgun (WGS) entry which is preliminary data.</text>
</comment>
<protein>
    <submittedName>
        <fullName evidence="16">Amino acid ABC transporter ATP-binding protein</fullName>
    </submittedName>
</protein>
<dbReference type="GO" id="GO:0022857">
    <property type="term" value="F:transmembrane transporter activity"/>
    <property type="evidence" value="ECO:0007669"/>
    <property type="project" value="InterPro"/>
</dbReference>
<evidence type="ECO:0000313" key="16">
    <source>
        <dbReference type="EMBL" id="PXY91899.1"/>
    </source>
</evidence>
<dbReference type="Gene3D" id="3.40.190.10">
    <property type="entry name" value="Periplasmic binding protein-like II"/>
    <property type="match status" value="2"/>
</dbReference>
<dbReference type="NCBIfam" id="TIGR01726">
    <property type="entry name" value="HEQRo_perm_3TM"/>
    <property type="match status" value="1"/>
</dbReference>
<evidence type="ECO:0000256" key="5">
    <source>
        <dbReference type="ARBA" id="ARBA00022448"/>
    </source>
</evidence>
<comment type="similarity">
    <text evidence="3">Belongs to the ABC transporter superfamily.</text>
</comment>
<evidence type="ECO:0000259" key="15">
    <source>
        <dbReference type="PROSITE" id="PS50928"/>
    </source>
</evidence>
<dbReference type="PROSITE" id="PS50928">
    <property type="entry name" value="ABC_TM1"/>
    <property type="match status" value="1"/>
</dbReference>
<evidence type="ECO:0000256" key="10">
    <source>
        <dbReference type="ARBA" id="ARBA00022970"/>
    </source>
</evidence>
<dbReference type="CDD" id="cd03262">
    <property type="entry name" value="ABC_HisP_GlnQ"/>
    <property type="match status" value="1"/>
</dbReference>
<reference evidence="16 17" key="1">
    <citation type="submission" date="2018-05" db="EMBL/GenBank/DDBJ databases">
        <title>Reference genomes for bee gut microbiota database.</title>
        <authorList>
            <person name="Ellegaard K.M."/>
        </authorList>
    </citation>
    <scope>NUCLEOTIDE SEQUENCE [LARGE SCALE GENOMIC DNA]</scope>
    <source>
        <strain evidence="16 17">ESL0172</strain>
    </source>
</reference>
<evidence type="ECO:0000256" key="7">
    <source>
        <dbReference type="ARBA" id="ARBA00022692"/>
    </source>
</evidence>
<evidence type="ECO:0000256" key="8">
    <source>
        <dbReference type="ARBA" id="ARBA00022741"/>
    </source>
</evidence>
<evidence type="ECO:0000256" key="2">
    <source>
        <dbReference type="ARBA" id="ARBA00004429"/>
    </source>
</evidence>
<evidence type="ECO:0000256" key="12">
    <source>
        <dbReference type="ARBA" id="ARBA00023136"/>
    </source>
</evidence>
<dbReference type="SMART" id="SM00382">
    <property type="entry name" value="AAA"/>
    <property type="match status" value="1"/>
</dbReference>
<gene>
    <name evidence="16" type="ORF">DKK78_06190</name>
</gene>
<dbReference type="InterPro" id="IPR017871">
    <property type="entry name" value="ABC_transporter-like_CS"/>
</dbReference>
<dbReference type="Gene3D" id="1.10.3720.10">
    <property type="entry name" value="MetI-like"/>
    <property type="match status" value="1"/>
</dbReference>
<keyword evidence="5 13" id="KW-0813">Transport</keyword>
<feature type="domain" description="ABC transmembrane type-1" evidence="15">
    <location>
        <begin position="316"/>
        <end position="508"/>
    </location>
</feature>
<keyword evidence="7 13" id="KW-0812">Transmembrane</keyword>
<dbReference type="Pfam" id="PF00005">
    <property type="entry name" value="ABC_tran"/>
    <property type="match status" value="1"/>
</dbReference>
<feature type="transmembrane region" description="Helical" evidence="13">
    <location>
        <begin position="486"/>
        <end position="508"/>
    </location>
</feature>
<dbReference type="InterPro" id="IPR003439">
    <property type="entry name" value="ABC_transporter-like_ATP-bd"/>
</dbReference>
<dbReference type="PROSITE" id="PS00211">
    <property type="entry name" value="ABC_TRANSPORTER_1"/>
    <property type="match status" value="1"/>
</dbReference>
<dbReference type="InterPro" id="IPR003593">
    <property type="entry name" value="AAA+_ATPase"/>
</dbReference>
<dbReference type="OrthoDB" id="9802264at2"/>
<evidence type="ECO:0000256" key="4">
    <source>
        <dbReference type="ARBA" id="ARBA00010072"/>
    </source>
</evidence>
<proteinExistence type="inferred from homology"/>
<dbReference type="PANTHER" id="PTHR43166:SF9">
    <property type="entry name" value="GLUTAMATE_ASPARTATE IMPORT ATP-BINDING PROTEIN GLTL"/>
    <property type="match status" value="1"/>
</dbReference>
<dbReference type="Gene3D" id="3.40.50.300">
    <property type="entry name" value="P-loop containing nucleotide triphosphate hydrolases"/>
    <property type="match status" value="1"/>
</dbReference>
<feature type="transmembrane region" description="Helical" evidence="13">
    <location>
        <begin position="378"/>
        <end position="399"/>
    </location>
</feature>
<sequence length="793" mass="89007">MRSFLSFYKNIFAVVIGVVFLLITPLSVAKIDDNSNVLRVGIDLTYAPFAYLENNQAEGFDPDFMHLLAQKSHKIAEFNDTRIENIIIGLESGHYDVVASALYVNGTRAKQVDFIPYLQTGGVLLVRQDDKFNPQTLEDLCGKSVSSMKGAAWIETMNQISETYCKSHHLQAIMVKEYPSAPEASQALLSHGVDVQYEDAAVANMVIKQLNNSLKITSKNMINPVLIGLAVRKNDTEFKQYLLDLIKSVRQSGEYDLLLKKYNLAYPNQTLLQDNIDFIATDLAGNLKQIQNVEQKGFNWSYFFNELINPNFAKASCTVISLSGLAWLSALVFGLLLALGNRSKRLVLVKITAFYIWLFRSLPLLVLLIYIYSLPRFWQASSVVLSNPFWAGLIALILSESAYMAEIHRGALQAISKDQIDAGRALGLRYWSIQAKIVFPQALRIALPPLTNQFVTIIKLTSLVSVISLTEILLVGQQLYTRNFLVIETLTIVAIYYVAIVTIVTWLIKRFEVSLDVTKRSNIATIEANEFKSISNKENNLLSTSKPSKYVLELQHLSKNYGNTKVLKDINLDVNWGDVISIIGPSGSGKTTLIRTINGLSDLDEGTIKFEGIPFINGGQIHDKQFYNRIVHLGMVFQNYNLFPHKTVLDNLLLAPEYHGKDLAITKQLALALLDKVGMLDHAYKYPHQLSGGQQQRVAIARALVMEPSIMLFDEPTSALDPELVNEVLQVIAKLATEGMTMLIVTHEMSFAFKVSNRILFMEEGQIIHDDAPNVLKNSDDKRLQQFLNQNER</sequence>
<dbReference type="InterPro" id="IPR000515">
    <property type="entry name" value="MetI-like"/>
</dbReference>
<dbReference type="InterPro" id="IPR050086">
    <property type="entry name" value="MetN_ABC_transporter-like"/>
</dbReference>
<feature type="domain" description="ABC transporter" evidence="14">
    <location>
        <begin position="552"/>
        <end position="789"/>
    </location>
</feature>
<accession>A0A2V4DWH2</accession>
<evidence type="ECO:0000259" key="14">
    <source>
        <dbReference type="PROSITE" id="PS50893"/>
    </source>
</evidence>
<dbReference type="SMART" id="SM00062">
    <property type="entry name" value="PBPb"/>
    <property type="match status" value="1"/>
</dbReference>
<evidence type="ECO:0000256" key="3">
    <source>
        <dbReference type="ARBA" id="ARBA00005417"/>
    </source>
</evidence>
<dbReference type="InterPro" id="IPR010065">
    <property type="entry name" value="AA_ABC_transptr_permease_3TM"/>
</dbReference>
<dbReference type="SUPFAM" id="SSF52540">
    <property type="entry name" value="P-loop containing nucleoside triphosphate hydrolases"/>
    <property type="match status" value="1"/>
</dbReference>
<comment type="subcellular location">
    <subcellularLocation>
        <location evidence="2">Cell inner membrane</location>
        <topology evidence="2">Multi-pass membrane protein</topology>
    </subcellularLocation>
    <subcellularLocation>
        <location evidence="1">Cell inner membrane</location>
        <topology evidence="1">Peripheral membrane protein</topology>
    </subcellularLocation>
    <subcellularLocation>
        <location evidence="13">Cell membrane</location>
        <topology evidence="13">Multi-pass membrane protein</topology>
    </subcellularLocation>
</comment>
<dbReference type="PROSITE" id="PS50893">
    <property type="entry name" value="ABC_TRANSPORTER_2"/>
    <property type="match status" value="1"/>
</dbReference>
<feature type="transmembrane region" description="Helical" evidence="13">
    <location>
        <begin position="319"/>
        <end position="339"/>
    </location>
</feature>
<dbReference type="GO" id="GO:0006865">
    <property type="term" value="P:amino acid transport"/>
    <property type="evidence" value="ECO:0007669"/>
    <property type="project" value="UniProtKB-KW"/>
</dbReference>
<keyword evidence="12 13" id="KW-0472">Membrane</keyword>
<dbReference type="InterPro" id="IPR035906">
    <property type="entry name" value="MetI-like_sf"/>
</dbReference>
<evidence type="ECO:0000256" key="11">
    <source>
        <dbReference type="ARBA" id="ARBA00022989"/>
    </source>
</evidence>
<keyword evidence="6" id="KW-1003">Cell membrane</keyword>
<keyword evidence="8" id="KW-0547">Nucleotide-binding</keyword>
<dbReference type="EMBL" id="QGLO01000004">
    <property type="protein sequence ID" value="PXY91899.1"/>
    <property type="molecule type" value="Genomic_DNA"/>
</dbReference>
<comment type="similarity">
    <text evidence="4">Belongs to the binding-protein-dependent transport system permease family. HisMQ subfamily.</text>
</comment>
<keyword evidence="9 16" id="KW-0067">ATP-binding</keyword>